<organism evidence="1">
    <name type="scientific">marine sediment metagenome</name>
    <dbReference type="NCBI Taxonomy" id="412755"/>
    <lineage>
        <taxon>unclassified sequences</taxon>
        <taxon>metagenomes</taxon>
        <taxon>ecological metagenomes</taxon>
    </lineage>
</organism>
<proteinExistence type="predicted"/>
<name>X0X0S6_9ZZZZ</name>
<comment type="caution">
    <text evidence="1">The sequence shown here is derived from an EMBL/GenBank/DDBJ whole genome shotgun (WGS) entry which is preliminary data.</text>
</comment>
<evidence type="ECO:0008006" key="2">
    <source>
        <dbReference type="Google" id="ProtNLM"/>
    </source>
</evidence>
<dbReference type="AlphaFoldDB" id="X0X0S6"/>
<feature type="non-terminal residue" evidence="1">
    <location>
        <position position="1"/>
    </location>
</feature>
<dbReference type="EMBL" id="BARS01042570">
    <property type="protein sequence ID" value="GAG30273.1"/>
    <property type="molecule type" value="Genomic_DNA"/>
</dbReference>
<reference evidence="1" key="1">
    <citation type="journal article" date="2014" name="Front. Microbiol.">
        <title>High frequency of phylogenetically diverse reductive dehalogenase-homologous genes in deep subseafloor sedimentary metagenomes.</title>
        <authorList>
            <person name="Kawai M."/>
            <person name="Futagami T."/>
            <person name="Toyoda A."/>
            <person name="Takaki Y."/>
            <person name="Nishi S."/>
            <person name="Hori S."/>
            <person name="Arai W."/>
            <person name="Tsubouchi T."/>
            <person name="Morono Y."/>
            <person name="Uchiyama I."/>
            <person name="Ito T."/>
            <person name="Fujiyama A."/>
            <person name="Inagaki F."/>
            <person name="Takami H."/>
        </authorList>
    </citation>
    <scope>NUCLEOTIDE SEQUENCE</scope>
    <source>
        <strain evidence="1">Expedition CK06-06</strain>
    </source>
</reference>
<sequence>LTRTHELIKSDASPKKKIIWYIDKDDDIIGKCHEMISQSEETLDILTSADGLSLLFNSAPRLLDQVKEDGVEVRLCSPLNPKTNPLARELSYLFEVRKVEVSTPLLFINSDHRRFVLAKLDEREMMTPSIEFAVFSDDPTILSLMSLLMTDVKRKSPLKTQPL</sequence>
<evidence type="ECO:0000313" key="1">
    <source>
        <dbReference type="EMBL" id="GAG30273.1"/>
    </source>
</evidence>
<accession>X0X0S6</accession>
<protein>
    <recommendedName>
        <fullName evidence="2">Transcription regulator TrmB C-terminal domain-containing protein</fullName>
    </recommendedName>
</protein>
<gene>
    <name evidence="1" type="ORF">S01H1_64575</name>
</gene>